<evidence type="ECO:0000256" key="1">
    <source>
        <dbReference type="ARBA" id="ARBA00005254"/>
    </source>
</evidence>
<dbReference type="PROSITE" id="PS00166">
    <property type="entry name" value="ENOYL_COA_HYDRATASE"/>
    <property type="match status" value="1"/>
</dbReference>
<dbReference type="InterPro" id="IPR014748">
    <property type="entry name" value="Enoyl-CoA_hydra_C"/>
</dbReference>
<dbReference type="Pfam" id="PF00378">
    <property type="entry name" value="ECH_1"/>
    <property type="match status" value="1"/>
</dbReference>
<comment type="similarity">
    <text evidence="1 2">Belongs to the enoyl-CoA hydratase/isomerase family.</text>
</comment>
<organism evidence="3 4">
    <name type="scientific">Stakelama tenebrarum</name>
    <dbReference type="NCBI Taxonomy" id="2711215"/>
    <lineage>
        <taxon>Bacteria</taxon>
        <taxon>Pseudomonadati</taxon>
        <taxon>Pseudomonadota</taxon>
        <taxon>Alphaproteobacteria</taxon>
        <taxon>Sphingomonadales</taxon>
        <taxon>Sphingomonadaceae</taxon>
        <taxon>Stakelama</taxon>
    </lineage>
</organism>
<protein>
    <submittedName>
        <fullName evidence="3">Enoyl-CoA hydratase/isomerase family protein</fullName>
    </submittedName>
</protein>
<reference evidence="3 4" key="1">
    <citation type="submission" date="2020-02" db="EMBL/GenBank/DDBJ databases">
        <authorList>
            <person name="Zheng R.K."/>
            <person name="Sun C.M."/>
        </authorList>
    </citation>
    <scope>NUCLEOTIDE SEQUENCE [LARGE SCALE GENOMIC DNA]</scope>
    <source>
        <strain evidence="4">zrk23</strain>
    </source>
</reference>
<keyword evidence="4" id="KW-1185">Reference proteome</keyword>
<dbReference type="InterPro" id="IPR029045">
    <property type="entry name" value="ClpP/crotonase-like_dom_sf"/>
</dbReference>
<evidence type="ECO:0000313" key="4">
    <source>
        <dbReference type="Proteomes" id="UP000501568"/>
    </source>
</evidence>
<dbReference type="PANTHER" id="PTHR43459:SF3">
    <property type="entry name" value="ENOYL-COA HYDRATASE ECHA15 (ENOYL HYDRASE) (UNSATURATED ACYL-COA HYDRATASE) (CROTONASE)-RELATED"/>
    <property type="match status" value="1"/>
</dbReference>
<dbReference type="Gene3D" id="1.10.12.10">
    <property type="entry name" value="Lyase 2-enoyl-coa Hydratase, Chain A, domain 2"/>
    <property type="match status" value="1"/>
</dbReference>
<dbReference type="SUPFAM" id="SSF52096">
    <property type="entry name" value="ClpP/crotonase"/>
    <property type="match status" value="1"/>
</dbReference>
<evidence type="ECO:0000313" key="3">
    <source>
        <dbReference type="EMBL" id="QIG80766.1"/>
    </source>
</evidence>
<dbReference type="InterPro" id="IPR018376">
    <property type="entry name" value="Enoyl-CoA_hyd/isom_CS"/>
</dbReference>
<dbReference type="InterPro" id="IPR001753">
    <property type="entry name" value="Enoyl-CoA_hydra/iso"/>
</dbReference>
<keyword evidence="3" id="KW-0413">Isomerase</keyword>
<dbReference type="EMBL" id="CP049109">
    <property type="protein sequence ID" value="QIG80766.1"/>
    <property type="molecule type" value="Genomic_DNA"/>
</dbReference>
<dbReference type="KEGG" id="spzr:G5C33_13875"/>
<dbReference type="Proteomes" id="UP000501568">
    <property type="component" value="Chromosome"/>
</dbReference>
<name>A0A6G6Y867_9SPHN</name>
<sequence>MAFEPERKVDYSIFEEIKLSLADRIMTVTLSNPGRRNALTPGMSVELSRLWQEIADDAEVSVVILTGEGDSFCSGADLSVLKDADDDEAEVTPVAITSRMARRHVMGILDCEKPVIAKVRGPAFGAGVNMALASDMVFAAPGAKFCDPHVKAGLVAGDGSVLLWPIAVGFHRAKEYVLTGDPIPAEEAERIGLINRVVPDEELDAHVQALAEKLRDLPPHAVNYTKMAMNVALKNMTQSGFEASLAYEVYSMQTQDHQEAMAAFAERRKGKFRGR</sequence>
<dbReference type="CDD" id="cd06558">
    <property type="entry name" value="crotonase-like"/>
    <property type="match status" value="1"/>
</dbReference>
<dbReference type="AlphaFoldDB" id="A0A6G6Y867"/>
<dbReference type="GO" id="GO:0016853">
    <property type="term" value="F:isomerase activity"/>
    <property type="evidence" value="ECO:0007669"/>
    <property type="project" value="UniProtKB-KW"/>
</dbReference>
<dbReference type="RefSeq" id="WP_165327774.1">
    <property type="nucleotide sequence ID" value="NZ_CP049109.1"/>
</dbReference>
<accession>A0A6G6Y867</accession>
<gene>
    <name evidence="3" type="ORF">G5C33_13875</name>
</gene>
<proteinExistence type="inferred from homology"/>
<evidence type="ECO:0000256" key="2">
    <source>
        <dbReference type="RuleBase" id="RU003707"/>
    </source>
</evidence>
<dbReference type="Gene3D" id="3.90.226.10">
    <property type="entry name" value="2-enoyl-CoA Hydratase, Chain A, domain 1"/>
    <property type="match status" value="1"/>
</dbReference>
<dbReference type="PANTHER" id="PTHR43459">
    <property type="entry name" value="ENOYL-COA HYDRATASE"/>
    <property type="match status" value="1"/>
</dbReference>